<keyword evidence="1 6" id="KW-0436">Ligase</keyword>
<accession>A0A2V2LL71</accession>
<organism evidence="9 10">
    <name type="scientific">Meridianimarinicoccus roseus</name>
    <dbReference type="NCBI Taxonomy" id="2072018"/>
    <lineage>
        <taxon>Bacteria</taxon>
        <taxon>Pseudomonadati</taxon>
        <taxon>Pseudomonadota</taxon>
        <taxon>Alphaproteobacteria</taxon>
        <taxon>Rhodobacterales</taxon>
        <taxon>Paracoccaceae</taxon>
        <taxon>Meridianimarinicoccus</taxon>
    </lineage>
</organism>
<dbReference type="AlphaFoldDB" id="A0A2V2LL71"/>
<comment type="catalytic activity">
    <reaction evidence="5 6">
        <text>cytidine(34) in tRNA(Ile2) + L-lysine + ATP = lysidine(34) in tRNA(Ile2) + AMP + diphosphate + H(+)</text>
        <dbReference type="Rhea" id="RHEA:43744"/>
        <dbReference type="Rhea" id="RHEA-COMP:10625"/>
        <dbReference type="Rhea" id="RHEA-COMP:10670"/>
        <dbReference type="ChEBI" id="CHEBI:15378"/>
        <dbReference type="ChEBI" id="CHEBI:30616"/>
        <dbReference type="ChEBI" id="CHEBI:32551"/>
        <dbReference type="ChEBI" id="CHEBI:33019"/>
        <dbReference type="ChEBI" id="CHEBI:82748"/>
        <dbReference type="ChEBI" id="CHEBI:83665"/>
        <dbReference type="ChEBI" id="CHEBI:456215"/>
        <dbReference type="EC" id="6.3.4.19"/>
    </reaction>
</comment>
<keyword evidence="3 6" id="KW-0547">Nucleotide-binding</keyword>
<comment type="domain">
    <text evidence="6">The N-terminal region contains the highly conserved SGGXDS motif, predicted to be a P-loop motif involved in ATP binding.</text>
</comment>
<keyword evidence="10" id="KW-1185">Reference proteome</keyword>
<feature type="binding site" evidence="6">
    <location>
        <begin position="57"/>
        <end position="62"/>
    </location>
    <ligand>
        <name>ATP</name>
        <dbReference type="ChEBI" id="CHEBI:30616"/>
    </ligand>
</feature>
<evidence type="ECO:0000256" key="4">
    <source>
        <dbReference type="ARBA" id="ARBA00022840"/>
    </source>
</evidence>
<evidence type="ECO:0000256" key="2">
    <source>
        <dbReference type="ARBA" id="ARBA00022694"/>
    </source>
</evidence>
<dbReference type="Gene3D" id="3.40.50.620">
    <property type="entry name" value="HUPs"/>
    <property type="match status" value="1"/>
</dbReference>
<dbReference type="Proteomes" id="UP000245680">
    <property type="component" value="Unassembled WGS sequence"/>
</dbReference>
<dbReference type="PANTHER" id="PTHR43033">
    <property type="entry name" value="TRNA(ILE)-LYSIDINE SYNTHASE-RELATED"/>
    <property type="match status" value="1"/>
</dbReference>
<evidence type="ECO:0000256" key="5">
    <source>
        <dbReference type="ARBA" id="ARBA00048539"/>
    </source>
</evidence>
<evidence type="ECO:0000256" key="1">
    <source>
        <dbReference type="ARBA" id="ARBA00022598"/>
    </source>
</evidence>
<keyword evidence="6" id="KW-0963">Cytoplasm</keyword>
<evidence type="ECO:0000313" key="9">
    <source>
        <dbReference type="EMBL" id="PWR03956.1"/>
    </source>
</evidence>
<evidence type="ECO:0000256" key="6">
    <source>
        <dbReference type="HAMAP-Rule" id="MF_01161"/>
    </source>
</evidence>
<feature type="region of interest" description="Disordered" evidence="7">
    <location>
        <begin position="1"/>
        <end position="27"/>
    </location>
</feature>
<dbReference type="HAMAP" id="MF_01161">
    <property type="entry name" value="tRNA_Ile_lys_synt"/>
    <property type="match status" value="1"/>
</dbReference>
<dbReference type="OrthoDB" id="9807403at2"/>
<reference evidence="9 10" key="1">
    <citation type="submission" date="2018-05" db="EMBL/GenBank/DDBJ databases">
        <title>Rhodobacteraceae gen. nov., sp. nov. isolated from sea water.</title>
        <authorList>
            <person name="Ren Y."/>
        </authorList>
    </citation>
    <scope>NUCLEOTIDE SEQUENCE [LARGE SCALE GENOMIC DNA]</scope>
    <source>
        <strain evidence="9 10">TG-679</strain>
    </source>
</reference>
<comment type="caution">
    <text evidence="9">The sequence shown here is derived from an EMBL/GenBank/DDBJ whole genome shotgun (WGS) entry which is preliminary data.</text>
</comment>
<protein>
    <recommendedName>
        <fullName evidence="6">tRNA(Ile)-lysidine synthase</fullName>
        <ecNumber evidence="6">6.3.4.19</ecNumber>
    </recommendedName>
    <alternativeName>
        <fullName evidence="6">tRNA(Ile)-2-lysyl-cytidine synthase</fullName>
    </alternativeName>
    <alternativeName>
        <fullName evidence="6">tRNA(Ile)-lysidine synthetase</fullName>
    </alternativeName>
</protein>
<comment type="similarity">
    <text evidence="6">Belongs to the tRNA(Ile)-lysidine synthase family.</text>
</comment>
<evidence type="ECO:0000256" key="3">
    <source>
        <dbReference type="ARBA" id="ARBA00022741"/>
    </source>
</evidence>
<evidence type="ECO:0000256" key="7">
    <source>
        <dbReference type="SAM" id="MobiDB-lite"/>
    </source>
</evidence>
<sequence length="460" mass="47865">MCGVGSGARAVSRHDGGRTGNRGAGGADLSVTPAAALSAALARDLPPGTGRVGLAVSGGGDSLALLVLAADWARASGACLRVATVDHGLRPEAASEASFVAASARALGLAHDTLDWRGHDGGWDGRGNLQARAREARYGLLTDWAQAQRLDAVCLGHTLDDQAETVLLRLARGSGVDGLAGIAPVRRDRAGGPLWLRPLLGVRRAALREVLRARGLDWIEDPGNDDPRFDRVRARRALAQGGVPGLDGPTLAETATRMAAARRVLQGAAFAAARAALRVDHGAIGLDAAQLATLPDDTRWRLLSAALCRVGGQVYRPRLKALHRAEAAIAAGRRHVLAGCAVSVAPGRSSPATIWIDREPAALAGRRAPVPGDWDGRWRIEGPPSPDLHLAALGPEGLAQRPGWRAAGLRRAALLTAPGIWQGTRLVAAPSLPAALDDGGHWQCRPVWDKIAACGDLCPD</sequence>
<dbReference type="EMBL" id="QGKU01000015">
    <property type="protein sequence ID" value="PWR03956.1"/>
    <property type="molecule type" value="Genomic_DNA"/>
</dbReference>
<dbReference type="Pfam" id="PF01171">
    <property type="entry name" value="ATP_bind_3"/>
    <property type="match status" value="1"/>
</dbReference>
<comment type="subcellular location">
    <subcellularLocation>
        <location evidence="6">Cytoplasm</location>
    </subcellularLocation>
</comment>
<dbReference type="EC" id="6.3.4.19" evidence="6"/>
<dbReference type="CDD" id="cd01992">
    <property type="entry name" value="TilS_N"/>
    <property type="match status" value="1"/>
</dbReference>
<dbReference type="SUPFAM" id="SSF52402">
    <property type="entry name" value="Adenine nucleotide alpha hydrolases-like"/>
    <property type="match status" value="1"/>
</dbReference>
<dbReference type="GO" id="GO:0032267">
    <property type="term" value="F:tRNA(Ile)-lysidine synthase activity"/>
    <property type="evidence" value="ECO:0007669"/>
    <property type="project" value="UniProtKB-EC"/>
</dbReference>
<dbReference type="GO" id="GO:0006400">
    <property type="term" value="P:tRNA modification"/>
    <property type="evidence" value="ECO:0007669"/>
    <property type="project" value="UniProtKB-UniRule"/>
</dbReference>
<dbReference type="InterPro" id="IPR012795">
    <property type="entry name" value="tRNA_Ile_lys_synt_N"/>
</dbReference>
<gene>
    <name evidence="6 9" type="primary">tilS</name>
    <name evidence="9" type="ORF">DKT77_04400</name>
</gene>
<feature type="domain" description="tRNA(Ile)-lysidine/2-thiocytidine synthase N-terminal" evidence="8">
    <location>
        <begin position="52"/>
        <end position="236"/>
    </location>
</feature>
<keyword evidence="2 6" id="KW-0819">tRNA processing</keyword>
<keyword evidence="4 6" id="KW-0067">ATP-binding</keyword>
<dbReference type="InterPro" id="IPR012094">
    <property type="entry name" value="tRNA_Ile_lys_synt"/>
</dbReference>
<dbReference type="InterPro" id="IPR011063">
    <property type="entry name" value="TilS/TtcA_N"/>
</dbReference>
<evidence type="ECO:0000259" key="8">
    <source>
        <dbReference type="Pfam" id="PF01171"/>
    </source>
</evidence>
<name>A0A2V2LL71_9RHOB</name>
<dbReference type="InterPro" id="IPR014729">
    <property type="entry name" value="Rossmann-like_a/b/a_fold"/>
</dbReference>
<dbReference type="GO" id="GO:0005737">
    <property type="term" value="C:cytoplasm"/>
    <property type="evidence" value="ECO:0007669"/>
    <property type="project" value="UniProtKB-SubCell"/>
</dbReference>
<dbReference type="NCBIfam" id="TIGR02432">
    <property type="entry name" value="lysidine_TilS_N"/>
    <property type="match status" value="1"/>
</dbReference>
<proteinExistence type="inferred from homology"/>
<comment type="function">
    <text evidence="6">Ligates lysine onto the cytidine present at position 34 of the AUA codon-specific tRNA(Ile) that contains the anticodon CAU, in an ATP-dependent manner. Cytidine is converted to lysidine, thus changing the amino acid specificity of the tRNA from methionine to isoleucine.</text>
</comment>
<dbReference type="GO" id="GO:0005524">
    <property type="term" value="F:ATP binding"/>
    <property type="evidence" value="ECO:0007669"/>
    <property type="project" value="UniProtKB-UniRule"/>
</dbReference>
<dbReference type="PANTHER" id="PTHR43033:SF1">
    <property type="entry name" value="TRNA(ILE)-LYSIDINE SYNTHASE-RELATED"/>
    <property type="match status" value="1"/>
</dbReference>
<evidence type="ECO:0000313" key="10">
    <source>
        <dbReference type="Proteomes" id="UP000245680"/>
    </source>
</evidence>